<keyword evidence="11" id="KW-0325">Glycoprotein</keyword>
<dbReference type="EMBL" id="JAMFTS010000004">
    <property type="protein sequence ID" value="KAJ4768968.1"/>
    <property type="molecule type" value="Genomic_DNA"/>
</dbReference>
<dbReference type="PROSITE" id="PS00108">
    <property type="entry name" value="PROTEIN_KINASE_ST"/>
    <property type="match status" value="1"/>
</dbReference>
<evidence type="ECO:0000256" key="12">
    <source>
        <dbReference type="PROSITE-ProRule" id="PRU10141"/>
    </source>
</evidence>
<evidence type="ECO:0000256" key="11">
    <source>
        <dbReference type="ARBA" id="ARBA00023180"/>
    </source>
</evidence>
<proteinExistence type="predicted"/>
<dbReference type="Pfam" id="PF13947">
    <property type="entry name" value="GUB_WAK_bind"/>
    <property type="match status" value="1"/>
</dbReference>
<evidence type="ECO:0000313" key="17">
    <source>
        <dbReference type="Proteomes" id="UP001140206"/>
    </source>
</evidence>
<protein>
    <submittedName>
        <fullName evidence="16">Protein kinase family protein</fullName>
    </submittedName>
</protein>
<feature type="transmembrane region" description="Helical" evidence="13">
    <location>
        <begin position="274"/>
        <end position="296"/>
    </location>
</feature>
<evidence type="ECO:0000256" key="4">
    <source>
        <dbReference type="ARBA" id="ARBA00022692"/>
    </source>
</evidence>
<evidence type="ECO:0000256" key="5">
    <source>
        <dbReference type="ARBA" id="ARBA00022729"/>
    </source>
</evidence>
<evidence type="ECO:0000256" key="10">
    <source>
        <dbReference type="ARBA" id="ARBA00023136"/>
    </source>
</evidence>
<sequence>MAFFLPKALPLILPHLVLLVILSPSLSVVVVVISEASAAHPDIDATYRWCGSLNFSYPFSLYNSESESASVCGYPDLTVICKDGNTPLLPLGISSNLSIGNIDVNRSIIHLDNPDAPRTTDVSYCPTITQGITLPAGSILNKTTNDVDLTFFYGCNGSLPPSFSPIQCLTSSYIFVGATLPPGYNYDQMCSQIIKTIAILPAAALESINVTFLAALKDGFDLTWKWDSPECKQCEQSGGWCSYTQSDLTFFTCFNSSKDCRGDIGQNKTSHRRLIIIGTTLGAGCFLLCCIIFLSYKHHKKKQGNIKPNKYHEMEHMKKYGLPFVPQMYTFSQIKWMTGSFVEKLGQGGYGSVYKGTLPDGSQIAVKVFKDYKGNGEDFVTEVNAIARTAHVNIVSLFGFAIKGSQRALVYEFMPNGSLDKYLGQRRYKKFTEFGYERLLNIAVGIAQGLEYLHRGCSTRIIHLDIKPHNILLDQDFQPKISDFGLAKFCRPDEGSILMSNMRGTIGYIAPEVFSRNYGQVSTKSDVYSYGMLLIEMSGGKENRMEADEDSISTSNTYFPNWVYQCIEETRISGTFGISNVSEKIVTRMMIIGLWCTQTMPELRPSMGEVLQMLEGRLEDLTPPPKHHISFPVPPVSFTIDDVIV</sequence>
<feature type="chain" id="PRO_5043350334" evidence="14">
    <location>
        <begin position="28"/>
        <end position="645"/>
    </location>
</feature>
<dbReference type="AlphaFoldDB" id="A0AAV8DRJ6"/>
<evidence type="ECO:0000256" key="3">
    <source>
        <dbReference type="ARBA" id="ARBA00022679"/>
    </source>
</evidence>
<comment type="subcellular location">
    <subcellularLocation>
        <location evidence="1">Membrane</location>
        <topology evidence="1">Single-pass type I membrane protein</topology>
    </subcellularLocation>
</comment>
<organism evidence="16 17">
    <name type="scientific">Rhynchospora pubera</name>
    <dbReference type="NCBI Taxonomy" id="906938"/>
    <lineage>
        <taxon>Eukaryota</taxon>
        <taxon>Viridiplantae</taxon>
        <taxon>Streptophyta</taxon>
        <taxon>Embryophyta</taxon>
        <taxon>Tracheophyta</taxon>
        <taxon>Spermatophyta</taxon>
        <taxon>Magnoliopsida</taxon>
        <taxon>Liliopsida</taxon>
        <taxon>Poales</taxon>
        <taxon>Cyperaceae</taxon>
        <taxon>Cyperoideae</taxon>
        <taxon>Rhynchosporeae</taxon>
        <taxon>Rhynchospora</taxon>
    </lineage>
</organism>
<dbReference type="PANTHER" id="PTHR27009">
    <property type="entry name" value="RUST RESISTANCE KINASE LR10-RELATED"/>
    <property type="match status" value="1"/>
</dbReference>
<feature type="domain" description="Protein kinase" evidence="15">
    <location>
        <begin position="339"/>
        <end position="631"/>
    </location>
</feature>
<evidence type="ECO:0000256" key="14">
    <source>
        <dbReference type="SAM" id="SignalP"/>
    </source>
</evidence>
<keyword evidence="6 12" id="KW-0547">Nucleotide-binding</keyword>
<keyword evidence="10 13" id="KW-0472">Membrane</keyword>
<evidence type="ECO:0000259" key="15">
    <source>
        <dbReference type="PROSITE" id="PS50011"/>
    </source>
</evidence>
<gene>
    <name evidence="16" type="ORF">LUZ62_079343</name>
</gene>
<dbReference type="Gene3D" id="3.30.200.20">
    <property type="entry name" value="Phosphorylase Kinase, domain 1"/>
    <property type="match status" value="1"/>
</dbReference>
<dbReference type="Proteomes" id="UP001140206">
    <property type="component" value="Chromosome 4"/>
</dbReference>
<dbReference type="Pfam" id="PF14380">
    <property type="entry name" value="WAK_assoc"/>
    <property type="match status" value="1"/>
</dbReference>
<accession>A0AAV8DRJ6</accession>
<name>A0AAV8DRJ6_9POAL</name>
<reference evidence="16" key="1">
    <citation type="submission" date="2022-08" db="EMBL/GenBank/DDBJ databases">
        <authorList>
            <person name="Marques A."/>
        </authorList>
    </citation>
    <scope>NUCLEOTIDE SEQUENCE</scope>
    <source>
        <strain evidence="16">RhyPub2mFocal</strain>
        <tissue evidence="16">Leaves</tissue>
    </source>
</reference>
<evidence type="ECO:0000256" key="2">
    <source>
        <dbReference type="ARBA" id="ARBA00022527"/>
    </source>
</evidence>
<keyword evidence="5 14" id="KW-0732">Signal</keyword>
<feature type="binding site" evidence="12">
    <location>
        <position position="367"/>
    </location>
    <ligand>
        <name>ATP</name>
        <dbReference type="ChEBI" id="CHEBI:30616"/>
    </ligand>
</feature>
<dbReference type="SUPFAM" id="SSF56112">
    <property type="entry name" value="Protein kinase-like (PK-like)"/>
    <property type="match status" value="1"/>
</dbReference>
<dbReference type="Pfam" id="PF00069">
    <property type="entry name" value="Pkinase"/>
    <property type="match status" value="1"/>
</dbReference>
<dbReference type="Gene3D" id="1.10.510.10">
    <property type="entry name" value="Transferase(Phosphotransferase) domain 1"/>
    <property type="match status" value="1"/>
</dbReference>
<evidence type="ECO:0000256" key="6">
    <source>
        <dbReference type="ARBA" id="ARBA00022741"/>
    </source>
</evidence>
<keyword evidence="3" id="KW-0808">Transferase</keyword>
<keyword evidence="4 13" id="KW-0812">Transmembrane</keyword>
<evidence type="ECO:0000256" key="7">
    <source>
        <dbReference type="ARBA" id="ARBA00022777"/>
    </source>
</evidence>
<dbReference type="PROSITE" id="PS00107">
    <property type="entry name" value="PROTEIN_KINASE_ATP"/>
    <property type="match status" value="1"/>
</dbReference>
<evidence type="ECO:0000256" key="1">
    <source>
        <dbReference type="ARBA" id="ARBA00004479"/>
    </source>
</evidence>
<keyword evidence="17" id="KW-1185">Reference proteome</keyword>
<keyword evidence="9 13" id="KW-1133">Transmembrane helix</keyword>
<dbReference type="InterPro" id="IPR008271">
    <property type="entry name" value="Ser/Thr_kinase_AS"/>
</dbReference>
<dbReference type="InterPro" id="IPR032872">
    <property type="entry name" value="WAK_assoc_C"/>
</dbReference>
<dbReference type="GO" id="GO:0016020">
    <property type="term" value="C:membrane"/>
    <property type="evidence" value="ECO:0007669"/>
    <property type="project" value="UniProtKB-SubCell"/>
</dbReference>
<dbReference type="GO" id="GO:0005524">
    <property type="term" value="F:ATP binding"/>
    <property type="evidence" value="ECO:0007669"/>
    <property type="project" value="UniProtKB-UniRule"/>
</dbReference>
<dbReference type="InterPro" id="IPR011009">
    <property type="entry name" value="Kinase-like_dom_sf"/>
</dbReference>
<dbReference type="InterPro" id="IPR025287">
    <property type="entry name" value="WAK_GUB"/>
</dbReference>
<dbReference type="SMART" id="SM00220">
    <property type="entry name" value="S_TKc"/>
    <property type="match status" value="1"/>
</dbReference>
<evidence type="ECO:0000313" key="16">
    <source>
        <dbReference type="EMBL" id="KAJ4768968.1"/>
    </source>
</evidence>
<keyword evidence="7 16" id="KW-0418">Kinase</keyword>
<dbReference type="GO" id="GO:0030247">
    <property type="term" value="F:polysaccharide binding"/>
    <property type="evidence" value="ECO:0007669"/>
    <property type="project" value="InterPro"/>
</dbReference>
<keyword evidence="2" id="KW-0723">Serine/threonine-protein kinase</keyword>
<dbReference type="PROSITE" id="PS50011">
    <property type="entry name" value="PROTEIN_KINASE_DOM"/>
    <property type="match status" value="1"/>
</dbReference>
<dbReference type="GO" id="GO:0004674">
    <property type="term" value="F:protein serine/threonine kinase activity"/>
    <property type="evidence" value="ECO:0007669"/>
    <property type="project" value="UniProtKB-KW"/>
</dbReference>
<dbReference type="InterPro" id="IPR017441">
    <property type="entry name" value="Protein_kinase_ATP_BS"/>
</dbReference>
<feature type="signal peptide" evidence="14">
    <location>
        <begin position="1"/>
        <end position="27"/>
    </location>
</feature>
<evidence type="ECO:0000256" key="13">
    <source>
        <dbReference type="SAM" id="Phobius"/>
    </source>
</evidence>
<dbReference type="InterPro" id="IPR000719">
    <property type="entry name" value="Prot_kinase_dom"/>
</dbReference>
<keyword evidence="8 12" id="KW-0067">ATP-binding</keyword>
<evidence type="ECO:0000256" key="9">
    <source>
        <dbReference type="ARBA" id="ARBA00022989"/>
    </source>
</evidence>
<dbReference type="FunFam" id="1.10.510.10:FF:000590">
    <property type="entry name" value="PR5-like receptor kinase"/>
    <property type="match status" value="1"/>
</dbReference>
<comment type="caution">
    <text evidence="16">The sequence shown here is derived from an EMBL/GenBank/DDBJ whole genome shotgun (WGS) entry which is preliminary data.</text>
</comment>
<evidence type="ECO:0000256" key="8">
    <source>
        <dbReference type="ARBA" id="ARBA00022840"/>
    </source>
</evidence>
<dbReference type="InterPro" id="IPR045874">
    <property type="entry name" value="LRK10/LRL21-25-like"/>
</dbReference>